<name>A0A399SLT4_9BACT</name>
<comment type="caution">
    <text evidence="3">The sequence shown here is derived from an EMBL/GenBank/DDBJ whole genome shotgun (WGS) entry which is preliminary data.</text>
</comment>
<evidence type="ECO:0000313" key="4">
    <source>
        <dbReference type="Proteomes" id="UP000266005"/>
    </source>
</evidence>
<feature type="domain" description="Glycosyltransferase subfamily 4-like N-terminal" evidence="2">
    <location>
        <begin position="42"/>
        <end position="146"/>
    </location>
</feature>
<dbReference type="PANTHER" id="PTHR12526">
    <property type="entry name" value="GLYCOSYLTRANSFERASE"/>
    <property type="match status" value="1"/>
</dbReference>
<dbReference type="Proteomes" id="UP000266005">
    <property type="component" value="Unassembled WGS sequence"/>
</dbReference>
<dbReference type="InterPro" id="IPR028098">
    <property type="entry name" value="Glyco_trans_4-like_N"/>
</dbReference>
<dbReference type="SUPFAM" id="SSF53756">
    <property type="entry name" value="UDP-Glycosyltransferase/glycogen phosphorylase"/>
    <property type="match status" value="1"/>
</dbReference>
<keyword evidence="3" id="KW-0808">Transferase</keyword>
<keyword evidence="4" id="KW-1185">Reference proteome</keyword>
<dbReference type="InterPro" id="IPR001296">
    <property type="entry name" value="Glyco_trans_1"/>
</dbReference>
<proteinExistence type="predicted"/>
<reference evidence="4" key="1">
    <citation type="submission" date="2018-08" db="EMBL/GenBank/DDBJ databases">
        <title>Mucilaginibacter sp. MYSH2.</title>
        <authorList>
            <person name="Seo T."/>
        </authorList>
    </citation>
    <scope>NUCLEOTIDE SEQUENCE [LARGE SCALE GENOMIC DNA]</scope>
    <source>
        <strain evidence="4">KIRAN</strain>
    </source>
</reference>
<dbReference type="EMBL" id="QWGE01000001">
    <property type="protein sequence ID" value="RIJ43212.1"/>
    <property type="molecule type" value="Genomic_DNA"/>
</dbReference>
<protein>
    <submittedName>
        <fullName evidence="3">Glycosyltransferase family 1 protein</fullName>
    </submittedName>
</protein>
<dbReference type="OrthoDB" id="7560678at2"/>
<dbReference type="GO" id="GO:0016757">
    <property type="term" value="F:glycosyltransferase activity"/>
    <property type="evidence" value="ECO:0007669"/>
    <property type="project" value="InterPro"/>
</dbReference>
<evidence type="ECO:0000313" key="3">
    <source>
        <dbReference type="EMBL" id="RIJ43212.1"/>
    </source>
</evidence>
<evidence type="ECO:0000259" key="2">
    <source>
        <dbReference type="Pfam" id="PF13439"/>
    </source>
</evidence>
<organism evidence="3 4">
    <name type="scientific">Pontibacter oryzae</name>
    <dbReference type="NCBI Taxonomy" id="2304593"/>
    <lineage>
        <taxon>Bacteria</taxon>
        <taxon>Pseudomonadati</taxon>
        <taxon>Bacteroidota</taxon>
        <taxon>Cytophagia</taxon>
        <taxon>Cytophagales</taxon>
        <taxon>Hymenobacteraceae</taxon>
        <taxon>Pontibacter</taxon>
    </lineage>
</organism>
<gene>
    <name evidence="3" type="ORF">D1627_02680</name>
</gene>
<dbReference type="CDD" id="cd03801">
    <property type="entry name" value="GT4_PimA-like"/>
    <property type="match status" value="1"/>
</dbReference>
<dbReference type="Pfam" id="PF13439">
    <property type="entry name" value="Glyco_transf_4"/>
    <property type="match status" value="1"/>
</dbReference>
<feature type="domain" description="Glycosyl transferase family 1" evidence="1">
    <location>
        <begin position="184"/>
        <end position="346"/>
    </location>
</feature>
<dbReference type="Pfam" id="PF00534">
    <property type="entry name" value="Glycos_transf_1"/>
    <property type="match status" value="1"/>
</dbReference>
<dbReference type="AlphaFoldDB" id="A0A399SLT4"/>
<sequence>MLLPETLKVHDREQFDFHFAYFLPWKDQMVPAIESQGAKTICFKANNNLQMFQRVGEISRYVLENNINVIHSHLPWAGVIARLVGKKTGVPVVYTEHNKWERYNKVTYWLNKLSFGWQDAAVAVSDDVQQSIRKNAGLAFKKISIIAPKDTQINANVKGPYLLNILNGVNTTHFTRDIQAGLQIREELGIPAGAPVIGTVSVFRFQKRLDIWMEIAAEILKRVPEAHFIIVGDGPLKEELLAKRKLLGITERLHMPGLKTDVKPYFSAMDVYMMSSVFEGLPIALLEAMSCGCAVISTKAGGVAEVVKEGESGLLCEVDEYNQLADMGVKVLQNPDLTARLAVGARARVQSDFSINKMAKQLEELYLYLKTPPQPSPKNRGGR</sequence>
<dbReference type="Gene3D" id="3.40.50.2000">
    <property type="entry name" value="Glycogen Phosphorylase B"/>
    <property type="match status" value="2"/>
</dbReference>
<evidence type="ECO:0000259" key="1">
    <source>
        <dbReference type="Pfam" id="PF00534"/>
    </source>
</evidence>
<accession>A0A399SLT4</accession>